<reference evidence="4 5" key="1">
    <citation type="submission" date="2023-04" db="EMBL/GenBank/DDBJ databases">
        <title>Genome sequence of Halobacillus naozhouensis KACC 21980.</title>
        <authorList>
            <person name="Kim S."/>
            <person name="Heo J."/>
            <person name="Kwon S.-W."/>
        </authorList>
    </citation>
    <scope>NUCLEOTIDE SEQUENCE [LARGE SCALE GENOMIC DNA]</scope>
    <source>
        <strain evidence="4 5">KCTC 13234</strain>
    </source>
</reference>
<dbReference type="InterPro" id="IPR006829">
    <property type="entry name" value="LXG_dom"/>
</dbReference>
<evidence type="ECO:0000256" key="2">
    <source>
        <dbReference type="SAM" id="Coils"/>
    </source>
</evidence>
<sequence length="531" mass="58415">MKVLNVSEVIQGLEQVIQKKEQEKEQVLTLRDEMNKIIDLGDALKGEGGEAIKEHFITLHFPAIILFNQFLHQYTDVLRKIQSSIREYESHDGLIREDFIEQDVEHGLNKLENMTHDIVHDIRNHYEAVGDLIDPISLSTPRLDQAIYRAKRQNEETVTELRNLDEASSSKLGSPEQSIEQINQFISNIKSWTTNGVFLTEAQINQVENYFGESNTIQDMIDNAMKLSVEQGDSTLKGDVAQWLSDLGRTNGAYNVAKGIVAASVLSSGMLKLTKDGKGNFIVTASSAWKQDINKKYGSNLASNLHKLLKTGNKSANPVLKKYLGKYNNAPSGVLREMVNLEGGTTRISFGKVANKYTNVLVLEEDMLKKYKWDVDMKATAKQFSDAKSISKFTKRIPYVGIGFSVMTNSGEFYSDTNKHKSGLEKTGRFAAGLGLDVGVAGLTTGGAVIGTMICPGVGTIIGGAVGAGVGIVGSWIVEDTVKEWGEDAGKWLDEQVEGAIEWGEETGEKLGEEIDDLISGSGKFISNFFN</sequence>
<proteinExistence type="inferred from homology"/>
<accession>A0ABY8IYD1</accession>
<dbReference type="PROSITE" id="PS51756">
    <property type="entry name" value="LXG"/>
    <property type="match status" value="1"/>
</dbReference>
<protein>
    <submittedName>
        <fullName evidence="4">LXG domain-containing protein</fullName>
    </submittedName>
</protein>
<evidence type="ECO:0000259" key="3">
    <source>
        <dbReference type="PROSITE" id="PS51756"/>
    </source>
</evidence>
<keyword evidence="2" id="KW-0175">Coiled coil</keyword>
<name>A0ABY8IYD1_9BACI</name>
<feature type="coiled-coil region" evidence="2">
    <location>
        <begin position="3"/>
        <end position="37"/>
    </location>
</feature>
<gene>
    <name evidence="4" type="ORF">P9989_21130</name>
</gene>
<dbReference type="RefSeq" id="WP_283076801.1">
    <property type="nucleotide sequence ID" value="NZ_CP121671.1"/>
</dbReference>
<evidence type="ECO:0000313" key="5">
    <source>
        <dbReference type="Proteomes" id="UP001221597"/>
    </source>
</evidence>
<dbReference type="PANTHER" id="PTHR21525">
    <property type="entry name" value="MOTILE SPERM PROTEIN"/>
    <property type="match status" value="1"/>
</dbReference>
<dbReference type="PANTHER" id="PTHR21525:SF9">
    <property type="entry name" value="CHANNEL_COLICIN DOMAIN-CONTAINING PROTEIN"/>
    <property type="match status" value="1"/>
</dbReference>
<evidence type="ECO:0000256" key="1">
    <source>
        <dbReference type="ARBA" id="ARBA00034117"/>
    </source>
</evidence>
<dbReference type="Proteomes" id="UP001221597">
    <property type="component" value="Chromosome"/>
</dbReference>
<dbReference type="Pfam" id="PF04740">
    <property type="entry name" value="LXG"/>
    <property type="match status" value="1"/>
</dbReference>
<comment type="similarity">
    <text evidence="1">In the N-terminal section; belongs to the LXG family.</text>
</comment>
<keyword evidence="5" id="KW-1185">Reference proteome</keyword>
<organism evidence="4 5">
    <name type="scientific">Halobacillus naozhouensis</name>
    <dbReference type="NCBI Taxonomy" id="554880"/>
    <lineage>
        <taxon>Bacteria</taxon>
        <taxon>Bacillati</taxon>
        <taxon>Bacillota</taxon>
        <taxon>Bacilli</taxon>
        <taxon>Bacillales</taxon>
        <taxon>Bacillaceae</taxon>
        <taxon>Halobacillus</taxon>
    </lineage>
</organism>
<dbReference type="EMBL" id="CP121671">
    <property type="protein sequence ID" value="WFT74806.1"/>
    <property type="molecule type" value="Genomic_DNA"/>
</dbReference>
<evidence type="ECO:0000313" key="4">
    <source>
        <dbReference type="EMBL" id="WFT74806.1"/>
    </source>
</evidence>
<feature type="domain" description="LXG" evidence="3">
    <location>
        <begin position="1"/>
        <end position="224"/>
    </location>
</feature>